<sequence>MVDEKVSHLLEVLKDVNRDEVVIKLNQIKENNDNHISHLFLEDYFKNKDEYISPDVYRYEAQSIVNIFPQYSVEYIQSMLETLGSESNRVIIILRQLLKNEPIKYRFRLNDINHTNIQTRPVDVFSHASNRLNDVLDYKTTGTLPTIVTNKREDSPLKRKSIANSDPPIPKIKIKIAKCSTNLIEKYNVVPETCTSYSDISNTLALDDFPQPCKLEPFPKIPSNTEDLPTPHSNLQEFSKTSILEDFPQLHSKLEEFPKLHSKLDEFSKPPCNLEDFPKLLSISEDFPKHIPKSINNVENLPKSPPNLDQFYGSNMQDDDLIFSFIDEELLQSKESTNTSVSTNNTYKAEQIDFAGNVSSTSKYNPPVFVAPATTNTAIENRQGKILNHPINLVRKMDDDVLQISSEDDTEYDSYLSDLESEAGADFVPEANSSYDSKLVSKMMEMFPDASPAYVKQLCIGKTASPTDIEIILQIILSNPNYPKRQDREPSPDPDLDLEEQVTLLTDILPDADPNYLQYHAELYLHEKEKLKEFMSNALESKNYPTRKEYLRKQQLSAQVNQYTTEFKIEKFLELIPDPDTYFNDPNKKSSLLEGDKIDVFSSHYAKGYLKNHYPMISVKTIHTIMDKHKDRLIATVKELDQLVASKSGLMKTKRKPLPLDNSTLQNIPLLQEIAYLDHRSEIKRYLEEKETKEKEEREQAKQNGWLRTCNCCYNDEVMPKNIVSCENGCDFCNECVKTSAEILFGEGKLDFPCLQDCGSAFSLQTLKNVLSPKMFSKMAQRKQLEEVKAAGIEELEMCPFCDFATIPAPGDKLFRCLNPECMKESCRECKEPSHVPLRCDEIEKDDDVKRRTYIENKMTEALIRVCYKCGMKFIKADGCNKMTCSCGAMMCYVCGKPVTDYRHFNGQGGDKYHLCPLYSNTNELHRVQVTKGAEAAKAEMGIAEDPTKLKIDPTADLHQHYKKHNDKHPVVGILPHYGAAVSI</sequence>
<comment type="caution">
    <text evidence="1">The sequence shown here is derived from an EMBL/GenBank/DDBJ whole genome shotgun (WGS) entry which is preliminary data.</text>
</comment>
<proteinExistence type="predicted"/>
<protein>
    <submittedName>
        <fullName evidence="1">Ubiquitin conjugating enzyme 7 interacting protein-related</fullName>
    </submittedName>
</protein>
<reference evidence="1" key="1">
    <citation type="submission" date="2022-04" db="EMBL/GenBank/DDBJ databases">
        <title>Chromosome-scale genome assembly of Holotrichia oblita Faldermann.</title>
        <authorList>
            <person name="Rongchong L."/>
        </authorList>
    </citation>
    <scope>NUCLEOTIDE SEQUENCE</scope>
    <source>
        <strain evidence="1">81SQS9</strain>
    </source>
</reference>
<evidence type="ECO:0000313" key="1">
    <source>
        <dbReference type="EMBL" id="KAI4471115.1"/>
    </source>
</evidence>
<accession>A0ACB9TWX8</accession>
<keyword evidence="2" id="KW-1185">Reference proteome</keyword>
<gene>
    <name evidence="1" type="ORF">MML48_1g21285</name>
</gene>
<evidence type="ECO:0000313" key="2">
    <source>
        <dbReference type="Proteomes" id="UP001056778"/>
    </source>
</evidence>
<name>A0ACB9TWX8_HOLOL</name>
<organism evidence="1 2">
    <name type="scientific">Holotrichia oblita</name>
    <name type="common">Chafer beetle</name>
    <dbReference type="NCBI Taxonomy" id="644536"/>
    <lineage>
        <taxon>Eukaryota</taxon>
        <taxon>Metazoa</taxon>
        <taxon>Ecdysozoa</taxon>
        <taxon>Arthropoda</taxon>
        <taxon>Hexapoda</taxon>
        <taxon>Insecta</taxon>
        <taxon>Pterygota</taxon>
        <taxon>Neoptera</taxon>
        <taxon>Endopterygota</taxon>
        <taxon>Coleoptera</taxon>
        <taxon>Polyphaga</taxon>
        <taxon>Scarabaeiformia</taxon>
        <taxon>Scarabaeidae</taxon>
        <taxon>Melolonthinae</taxon>
        <taxon>Holotrichia</taxon>
    </lineage>
</organism>
<dbReference type="Proteomes" id="UP001056778">
    <property type="component" value="Chromosome 1"/>
</dbReference>
<dbReference type="EMBL" id="CM043015">
    <property type="protein sequence ID" value="KAI4471115.1"/>
    <property type="molecule type" value="Genomic_DNA"/>
</dbReference>